<dbReference type="EMBL" id="JAAAML010000001">
    <property type="protein sequence ID" value="MCO6407342.1"/>
    <property type="molecule type" value="Genomic_DNA"/>
</dbReference>
<accession>A0ABT1CM91</accession>
<name>A0ABT1CM91_9HYPH</name>
<sequence>MSDTTVSNRETALSLAAAGFSVFPCHSGGEKAKSPMPFIKWREASTTSERQILQWWQKWPDAAIGLDLAKSGLIVIDADRHDESADGVEAFGQLMSDHGFDPDSAPLVATPSQGNHHYFRQRPGEALGNSEGAIRGKGINVRGHGGYVIAPGTVMADGRVYELWGDITDPPVIPDWLHGLITTPLEPVRERVSLSPTPSHEQADLDEIAELLGYINPDSGYQDWLAALMAVHAATGGSSTGLAVADDWSARGSKYKGTKELAAKWRSFKGQGVNLATLAALARENGADLSAIAIKHRGHEHDYDPVEAAEAARRLIEHHDGTLADAETGEVVQIEQNVQPERVTNIDYPPGLVGDVARWIVATARKPQPALAIGAALTIVGTAAGRQFMGPTEAGTALYVLALAPTGQGKDLPLKQARRILNASSLPHHLGADEFMSFSAVVNVLKRRPLCLCPMDEFGDFMRRIYDKRASSHARAISKIFRTMWGGNFDEVSTAEWAEKESISIWAPHLSIFGASTHEQFYTALESGAVSDGTLNRFLLIEGAKRPKPVKPKADQFIVPRQIIDDMRIIYFRSGEMAASNRIFPDTDIAGTPGAAFRMKWCADGSEEFFATFSRDIENKMFAEPENVDFIVRTAEMAVRIATIVAAGRHNDSIRLDDIQFGANLAMQSADLMIAGAADYMAETDHQANAQRVVRIIRERGGRMVYRDIARAMKHMKARDIKDMMAGLCEMEILRREEIQKPSGGHPVVWFSAT</sequence>
<dbReference type="InterPro" id="IPR014819">
    <property type="entry name" value="PriCT_2"/>
</dbReference>
<evidence type="ECO:0000259" key="1">
    <source>
        <dbReference type="SMART" id="SM00943"/>
    </source>
</evidence>
<dbReference type="Pfam" id="PF08707">
    <property type="entry name" value="PriCT_2"/>
    <property type="match status" value="1"/>
</dbReference>
<dbReference type="Pfam" id="PF09250">
    <property type="entry name" value="Prim-Pol"/>
    <property type="match status" value="1"/>
</dbReference>
<dbReference type="SMART" id="SM00943">
    <property type="entry name" value="Prim-Pol"/>
    <property type="match status" value="1"/>
</dbReference>
<gene>
    <name evidence="2" type="ORF">GTW23_04075</name>
</gene>
<evidence type="ECO:0000313" key="3">
    <source>
        <dbReference type="Proteomes" id="UP001320715"/>
    </source>
</evidence>
<proteinExistence type="predicted"/>
<comment type="caution">
    <text evidence="2">The sequence shown here is derived from an EMBL/GenBank/DDBJ whole genome shotgun (WGS) entry which is preliminary data.</text>
</comment>
<dbReference type="SUPFAM" id="SSF56747">
    <property type="entry name" value="Prim-pol domain"/>
    <property type="match status" value="1"/>
</dbReference>
<organism evidence="2 3">
    <name type="scientific">Hoeflea alexandrii</name>
    <dbReference type="NCBI Taxonomy" id="288436"/>
    <lineage>
        <taxon>Bacteria</taxon>
        <taxon>Pseudomonadati</taxon>
        <taxon>Pseudomonadota</taxon>
        <taxon>Alphaproteobacteria</taxon>
        <taxon>Hyphomicrobiales</taxon>
        <taxon>Rhizobiaceae</taxon>
        <taxon>Hoeflea</taxon>
    </lineage>
</organism>
<dbReference type="InterPro" id="IPR015330">
    <property type="entry name" value="DNA_primase/pol_bifunc_N"/>
</dbReference>
<protein>
    <recommendedName>
        <fullName evidence="1">DNA primase/polymerase bifunctional N-terminal domain-containing protein</fullName>
    </recommendedName>
</protein>
<evidence type="ECO:0000313" key="2">
    <source>
        <dbReference type="EMBL" id="MCO6407342.1"/>
    </source>
</evidence>
<dbReference type="Proteomes" id="UP001320715">
    <property type="component" value="Unassembled WGS sequence"/>
</dbReference>
<reference evidence="2 3" key="1">
    <citation type="submission" date="2020-01" db="EMBL/GenBank/DDBJ databases">
        <title>Genomes of bacteria type strains.</title>
        <authorList>
            <person name="Chen J."/>
            <person name="Zhu S."/>
            <person name="Yang J."/>
        </authorList>
    </citation>
    <scope>NUCLEOTIDE SEQUENCE [LARGE SCALE GENOMIC DNA]</scope>
    <source>
        <strain evidence="2 3">DSM 16655</strain>
    </source>
</reference>
<dbReference type="RefSeq" id="WP_252914726.1">
    <property type="nucleotide sequence ID" value="NZ_JAAAML010000001.1"/>
</dbReference>
<keyword evidence="3" id="KW-1185">Reference proteome</keyword>
<feature type="domain" description="DNA primase/polymerase bifunctional N-terminal" evidence="1">
    <location>
        <begin position="12"/>
        <end position="177"/>
    </location>
</feature>
<dbReference type="CDD" id="cd04859">
    <property type="entry name" value="Prim_Pol"/>
    <property type="match status" value="1"/>
</dbReference>